<evidence type="ECO:0000313" key="1">
    <source>
        <dbReference type="EMBL" id="KIC59711.1"/>
    </source>
</evidence>
<dbReference type="RefSeq" id="WP_039244709.1">
    <property type="nucleotide sequence ID" value="NZ_JWSY01000005.1"/>
</dbReference>
<comment type="caution">
    <text evidence="1">The sequence shown here is derived from an EMBL/GenBank/DDBJ whole genome shotgun (WGS) entry which is preliminary data.</text>
</comment>
<gene>
    <name evidence="1" type="ORF">RM53_04665</name>
</gene>
<dbReference type="Proteomes" id="UP000031166">
    <property type="component" value="Unassembled WGS sequence"/>
</dbReference>
<sequence length="158" mass="17860">MVFAQHDFDRLYVWDRAPAIWANTPTLVIAERDSLYPSVPDVKVLLSCKADRSLTVWGKVYEFGTDLGGPPRLMPMFGLRSRDVSLLAEPIWEYGGFSKSAHYVLHPSQAELNQLLRGPWFEVSEVYADGDGATRYPPPPRELADTFIRQCETAAEIE</sequence>
<protein>
    <submittedName>
        <fullName evidence="1">Uncharacterized protein</fullName>
    </submittedName>
</protein>
<dbReference type="EMBL" id="JWSY01000005">
    <property type="protein sequence ID" value="KIC59711.1"/>
    <property type="molecule type" value="Genomic_DNA"/>
</dbReference>
<reference evidence="1 2" key="1">
    <citation type="submission" date="2014-12" db="EMBL/GenBank/DDBJ databases">
        <title>Genome sequencing of Brevundimonas nasdae TPW30.</title>
        <authorList>
            <person name="Tan P.W."/>
            <person name="Chan K.-G."/>
        </authorList>
    </citation>
    <scope>NUCLEOTIDE SEQUENCE [LARGE SCALE GENOMIC DNA]</scope>
    <source>
        <strain evidence="1 2">TPW30</strain>
    </source>
</reference>
<dbReference type="AlphaFoldDB" id="A0A0B4CZ76"/>
<accession>A0A0B4CZ76</accession>
<name>A0A0B4CZ76_9CAUL</name>
<evidence type="ECO:0000313" key="2">
    <source>
        <dbReference type="Proteomes" id="UP000031166"/>
    </source>
</evidence>
<proteinExistence type="predicted"/>
<organism evidence="1 2">
    <name type="scientific">Brevundimonas nasdae</name>
    <dbReference type="NCBI Taxonomy" id="172043"/>
    <lineage>
        <taxon>Bacteria</taxon>
        <taxon>Pseudomonadati</taxon>
        <taxon>Pseudomonadota</taxon>
        <taxon>Alphaproteobacteria</taxon>
        <taxon>Caulobacterales</taxon>
        <taxon>Caulobacteraceae</taxon>
        <taxon>Brevundimonas</taxon>
    </lineage>
</organism>